<evidence type="ECO:0000259" key="7">
    <source>
        <dbReference type="SMART" id="SM00047"/>
    </source>
</evidence>
<dbReference type="Pfam" id="PF01832">
    <property type="entry name" value="Glucosaminidase"/>
    <property type="match status" value="1"/>
</dbReference>
<feature type="compositionally biased region" description="Basic and acidic residues" evidence="6">
    <location>
        <begin position="104"/>
        <end position="115"/>
    </location>
</feature>
<dbReference type="RefSeq" id="WP_091496961.1">
    <property type="nucleotide sequence ID" value="NZ_FODJ01000005.1"/>
</dbReference>
<dbReference type="GO" id="GO:0004040">
    <property type="term" value="F:amidase activity"/>
    <property type="evidence" value="ECO:0007669"/>
    <property type="project" value="InterPro"/>
</dbReference>
<evidence type="ECO:0000256" key="2">
    <source>
        <dbReference type="ARBA" id="ARBA00022525"/>
    </source>
</evidence>
<feature type="compositionally biased region" description="Polar residues" evidence="6">
    <location>
        <begin position="88"/>
        <end position="103"/>
    </location>
</feature>
<keyword evidence="9" id="KW-1185">Reference proteome</keyword>
<accession>A0A1H8N4M8</accession>
<protein>
    <submittedName>
        <fullName evidence="8">Bifunctional autolysin</fullName>
    </submittedName>
</protein>
<dbReference type="STRING" id="872970.SAMN04488134_105118"/>
<feature type="region of interest" description="Disordered" evidence="6">
    <location>
        <begin position="39"/>
        <end position="130"/>
    </location>
</feature>
<dbReference type="OrthoDB" id="9816557at2"/>
<dbReference type="InterPro" id="IPR025987">
    <property type="entry name" value="GW_dom"/>
</dbReference>
<reference evidence="8 9" key="1">
    <citation type="submission" date="2016-10" db="EMBL/GenBank/DDBJ databases">
        <authorList>
            <person name="de Groot N.N."/>
        </authorList>
    </citation>
    <scope>NUCLEOTIDE SEQUENCE [LARGE SCALE GENOMIC DNA]</scope>
    <source>
        <strain evidence="8 9">CGMCC 1.10434</strain>
    </source>
</reference>
<evidence type="ECO:0000256" key="1">
    <source>
        <dbReference type="ARBA" id="ARBA00004613"/>
    </source>
</evidence>
<dbReference type="SMART" id="SM00047">
    <property type="entry name" value="LYZ2"/>
    <property type="match status" value="1"/>
</dbReference>
<sequence>MRIRIVKVLIALLLFNLVPLDIVILATSDHEEIDIDLEMTEESDNPSFNEEEIGDLESNTESEFIEQEDEDEIGDEEEFIGTDEESSNATEETSKNDSSTQYLDETRDLENKETSELQSQAPESRTSKLGHIRNANVRIYDSYTNLSNYQTAGSSLTNAVYYIKLQADYNGETFYLLSTQPSAVNGVVGWAKATDLSSNDHVGINNQSKNFYIKGTGSAYSKAWGGSKDLVFEDMSAFSGQTFSVHLTERVGNNTWYRGRLNGEVVWLHSSYVSDSSPALREGSTSRLGHIRNSNVRIYSNLRNMSNFTTASSTYTNAVYYIKRAAVLNYERYYLISTEPSATRSVIGWVKADDLSSHPHVGVDKDSKTFYVNGEGSAYGKAWGGQRDIVYSDLSEYANYNFEVHLTEQVGNNIWYRGRLDGEVVWLHSSYVNETPALRQGSTSRLGHIRNSSVRIYSNLRSKSNYTIAGSNYTNTVYYIKRSAVMENIRYYLISTEPSATNGVIGWVKADNLSSHPHVGVDREDKIFYLTGRGQAFTKAWGGSKDLVYNNLGSMTNQQFRVHLTERIGNNIWYRGRLNGNVVWIHSSYVSDSTTRYTNYSRTLSQIVDIQMTVRPQTDKYRNSPAYVHSSLVNRSGSNGVINGNSVRVRSEPTTNSHTYISYNAGQQVSILGQTTGTTVSGSNVWYQISLGQWRLPTRSDLTQFLDPSIQDPFQFLVLSEPAGASANVLNRHLSSEGVLNNKGTKFIEAARAYGVNEVYLVSHAILESNNGRSALARGVRVGRNSSGSPTLVDSSNANSLTDIKTVYNMYGIGAFDGVALSQGAIRAYNEGWTSVDLAIVEGAQFVSSSYFNRGQDTLYKMRWNPANPGSMQYATDIGWASKQVSRMKAIYDQIENPSMVFDIPVFR</sequence>
<dbReference type="Gene3D" id="2.30.30.40">
    <property type="entry name" value="SH3 Domains"/>
    <property type="match status" value="1"/>
</dbReference>
<comment type="subcellular location">
    <subcellularLocation>
        <location evidence="1">Secreted</location>
    </subcellularLocation>
</comment>
<dbReference type="InterPro" id="IPR038200">
    <property type="entry name" value="GW_dom_sf"/>
</dbReference>
<dbReference type="Gene3D" id="2.30.30.170">
    <property type="match status" value="6"/>
</dbReference>
<dbReference type="InterPro" id="IPR002901">
    <property type="entry name" value="MGlyc_endo_b_GlcNAc-like_dom"/>
</dbReference>
<name>A0A1H8N4M8_9BACI</name>
<dbReference type="EMBL" id="FODJ01000005">
    <property type="protein sequence ID" value="SEO24428.1"/>
    <property type="molecule type" value="Genomic_DNA"/>
</dbReference>
<keyword evidence="3" id="KW-0732">Signal</keyword>
<keyword evidence="4" id="KW-0378">Hydrolase</keyword>
<gene>
    <name evidence="8" type="ORF">SAMN04488134_105118</name>
</gene>
<dbReference type="Gene3D" id="1.10.530.10">
    <property type="match status" value="1"/>
</dbReference>
<organism evidence="8 9">
    <name type="scientific">Amphibacillus marinus</name>
    <dbReference type="NCBI Taxonomy" id="872970"/>
    <lineage>
        <taxon>Bacteria</taxon>
        <taxon>Bacillati</taxon>
        <taxon>Bacillota</taxon>
        <taxon>Bacilli</taxon>
        <taxon>Bacillales</taxon>
        <taxon>Bacillaceae</taxon>
        <taxon>Amphibacillus</taxon>
    </lineage>
</organism>
<evidence type="ECO:0000256" key="6">
    <source>
        <dbReference type="SAM" id="MobiDB-lite"/>
    </source>
</evidence>
<evidence type="ECO:0000256" key="5">
    <source>
        <dbReference type="ARBA" id="ARBA00023316"/>
    </source>
</evidence>
<evidence type="ECO:0000256" key="3">
    <source>
        <dbReference type="ARBA" id="ARBA00022729"/>
    </source>
</evidence>
<keyword evidence="5" id="KW-0961">Cell wall biogenesis/degradation</keyword>
<dbReference type="GO" id="GO:0071555">
    <property type="term" value="P:cell wall organization"/>
    <property type="evidence" value="ECO:0007669"/>
    <property type="project" value="UniProtKB-KW"/>
</dbReference>
<keyword evidence="2" id="KW-0964">Secreted</keyword>
<dbReference type="Proteomes" id="UP000199300">
    <property type="component" value="Unassembled WGS sequence"/>
</dbReference>
<dbReference type="GO" id="GO:0005576">
    <property type="term" value="C:extracellular region"/>
    <property type="evidence" value="ECO:0007669"/>
    <property type="project" value="UniProtKB-SubCell"/>
</dbReference>
<evidence type="ECO:0000256" key="4">
    <source>
        <dbReference type="ARBA" id="ARBA00022801"/>
    </source>
</evidence>
<dbReference type="AlphaFoldDB" id="A0A1H8N4M8"/>
<feature type="domain" description="Mannosyl-glycoprotein endo-beta-N-acetylglucosamidase-like" evidence="7">
    <location>
        <begin position="732"/>
        <end position="903"/>
    </location>
</feature>
<evidence type="ECO:0000313" key="9">
    <source>
        <dbReference type="Proteomes" id="UP000199300"/>
    </source>
</evidence>
<evidence type="ECO:0000313" key="8">
    <source>
        <dbReference type="EMBL" id="SEO24428.1"/>
    </source>
</evidence>
<proteinExistence type="predicted"/>
<dbReference type="Pfam" id="PF13457">
    <property type="entry name" value="GW"/>
    <property type="match status" value="5"/>
</dbReference>
<feature type="compositionally biased region" description="Acidic residues" evidence="6">
    <location>
        <begin position="39"/>
        <end position="86"/>
    </location>
</feature>